<proteinExistence type="predicted"/>
<gene>
    <name evidence="3" type="ORF">H8S45_09180</name>
</gene>
<dbReference type="RefSeq" id="WP_107631004.1">
    <property type="nucleotide sequence ID" value="NZ_JACOPL010000007.1"/>
</dbReference>
<protein>
    <submittedName>
        <fullName evidence="3">Uncharacterized protein</fullName>
    </submittedName>
</protein>
<feature type="transmembrane region" description="Helical" evidence="2">
    <location>
        <begin position="142"/>
        <end position="162"/>
    </location>
</feature>
<evidence type="ECO:0000256" key="1">
    <source>
        <dbReference type="SAM" id="MobiDB-lite"/>
    </source>
</evidence>
<dbReference type="AlphaFoldDB" id="A0A923RWV4"/>
<comment type="caution">
    <text evidence="3">The sequence shown here is derived from an EMBL/GenBank/DDBJ whole genome shotgun (WGS) entry which is preliminary data.</text>
</comment>
<organism evidence="3 4">
    <name type="scientific">Agathobaculum faecis</name>
    <dbReference type="NCBI Taxonomy" id="2763013"/>
    <lineage>
        <taxon>Bacteria</taxon>
        <taxon>Bacillati</taxon>
        <taxon>Bacillota</taxon>
        <taxon>Clostridia</taxon>
        <taxon>Eubacteriales</taxon>
        <taxon>Butyricicoccaceae</taxon>
        <taxon>Agathobaculum</taxon>
    </lineage>
</organism>
<keyword evidence="2" id="KW-0472">Membrane</keyword>
<evidence type="ECO:0000313" key="4">
    <source>
        <dbReference type="Proteomes" id="UP000606499"/>
    </source>
</evidence>
<evidence type="ECO:0000256" key="2">
    <source>
        <dbReference type="SAM" id="Phobius"/>
    </source>
</evidence>
<dbReference type="Pfam" id="PF09997">
    <property type="entry name" value="DUF2238"/>
    <property type="match status" value="1"/>
</dbReference>
<dbReference type="Proteomes" id="UP000606499">
    <property type="component" value="Unassembled WGS sequence"/>
</dbReference>
<name>A0A923RWV4_9FIRM</name>
<feature type="compositionally biased region" description="Basic and acidic residues" evidence="1">
    <location>
        <begin position="272"/>
        <end position="294"/>
    </location>
</feature>
<feature type="transmembrane region" description="Helical" evidence="2">
    <location>
        <begin position="25"/>
        <end position="44"/>
    </location>
</feature>
<keyword evidence="2" id="KW-1133">Transmembrane helix</keyword>
<dbReference type="InterPro" id="IPR014509">
    <property type="entry name" value="YjdF-like"/>
</dbReference>
<feature type="transmembrane region" description="Helical" evidence="2">
    <location>
        <begin position="81"/>
        <end position="103"/>
    </location>
</feature>
<dbReference type="EMBL" id="JACOPL010000007">
    <property type="protein sequence ID" value="MBC5725626.1"/>
    <property type="molecule type" value="Genomic_DNA"/>
</dbReference>
<feature type="transmembrane region" description="Helical" evidence="2">
    <location>
        <begin position="230"/>
        <end position="248"/>
    </location>
</feature>
<accession>A0A923RWV4</accession>
<feature type="region of interest" description="Disordered" evidence="1">
    <location>
        <begin position="268"/>
        <end position="294"/>
    </location>
</feature>
<reference evidence="3" key="1">
    <citation type="submission" date="2020-08" db="EMBL/GenBank/DDBJ databases">
        <title>Genome public.</title>
        <authorList>
            <person name="Liu C."/>
            <person name="Sun Q."/>
        </authorList>
    </citation>
    <scope>NUCLEOTIDE SEQUENCE</scope>
    <source>
        <strain evidence="3">NSJ-28</strain>
    </source>
</reference>
<keyword evidence="2" id="KW-0812">Transmembrane</keyword>
<keyword evidence="4" id="KW-1185">Reference proteome</keyword>
<feature type="transmembrane region" description="Helical" evidence="2">
    <location>
        <begin position="50"/>
        <end position="69"/>
    </location>
</feature>
<sequence length="294" mass="33177">MFKRRNKPAKAESAVETRRRVRRRLTIRGVLSFFIILTFIRSAFMHRYENMFVALLALILFCVPMLIERSLAIDIPPLMEGIIYCFIYAAEILGEINSFYTIIPGWDTMLHTINGFLVAAVGFSLIDLFNRSERFSFKLSPLFLAIVAFCFSMTVGVLWEFFEFGMDQFFGTDMQKDFLVQTVNSVSLNPTGLNTVVHEPIESLIVNGKDWMQFPGGYLDIGLIDTMKDLLVNFVGAVIFSAIGFFYVKTRGRGKLAASLIPIVLDPDEAEQQDKTEKTQKNAGDREPDGGGSV</sequence>
<feature type="transmembrane region" description="Helical" evidence="2">
    <location>
        <begin position="109"/>
        <end position="130"/>
    </location>
</feature>
<evidence type="ECO:0000313" key="3">
    <source>
        <dbReference type="EMBL" id="MBC5725626.1"/>
    </source>
</evidence>